<dbReference type="Proteomes" id="UP001155128">
    <property type="component" value="Unassembled WGS sequence"/>
</dbReference>
<dbReference type="AlphaFoldDB" id="A0A9X2EFJ8"/>
<evidence type="ECO:0000313" key="3">
    <source>
        <dbReference type="EMBL" id="MCM8557028.1"/>
    </source>
</evidence>
<sequence>MKKLALAATAAVVSLGLATPAMAQSNSNGQTNTPTRNSGSLFTPNPSLQVRVPPAPNAFSGERGRVQNRYLEIAWLSTRFNGEEYRTSAQLYRQAINVADCVAASKGAGMMEYVLIGDTGDYEKMVREIRKNHGVCVDTMAYSVPADFLHAAMAHKAVRLERRTAMVDPDLARDYVAGDEEEASIEMVSRCLVANNARAVRTYLDSDLAESNEEEAARLDALYASMPQCGLSESPDASTLYQRIALSHSLSQWVRLT</sequence>
<accession>A0A9X2EFJ8</accession>
<feature type="region of interest" description="Disordered" evidence="1">
    <location>
        <begin position="22"/>
        <end position="47"/>
    </location>
</feature>
<feature type="signal peptide" evidence="2">
    <location>
        <begin position="1"/>
        <end position="23"/>
    </location>
</feature>
<gene>
    <name evidence="3" type="ORF">NDO55_04245</name>
</gene>
<evidence type="ECO:0000256" key="1">
    <source>
        <dbReference type="SAM" id="MobiDB-lite"/>
    </source>
</evidence>
<keyword evidence="4" id="KW-1185">Reference proteome</keyword>
<protein>
    <submittedName>
        <fullName evidence="3">Uncharacterized protein</fullName>
    </submittedName>
</protein>
<proteinExistence type="predicted"/>
<keyword evidence="2" id="KW-0732">Signal</keyword>
<name>A0A9X2EFJ8_9SPHN</name>
<comment type="caution">
    <text evidence="3">The sequence shown here is derived from an EMBL/GenBank/DDBJ whole genome shotgun (WGS) entry which is preliminary data.</text>
</comment>
<dbReference type="RefSeq" id="WP_252112735.1">
    <property type="nucleotide sequence ID" value="NZ_JAMSHT010000001.1"/>
</dbReference>
<dbReference type="EMBL" id="JAMSHT010000001">
    <property type="protein sequence ID" value="MCM8557028.1"/>
    <property type="molecule type" value="Genomic_DNA"/>
</dbReference>
<organism evidence="3 4">
    <name type="scientific">Sphingomicrobium sediminis</name>
    <dbReference type="NCBI Taxonomy" id="2950949"/>
    <lineage>
        <taxon>Bacteria</taxon>
        <taxon>Pseudomonadati</taxon>
        <taxon>Pseudomonadota</taxon>
        <taxon>Alphaproteobacteria</taxon>
        <taxon>Sphingomonadales</taxon>
        <taxon>Sphingomonadaceae</taxon>
        <taxon>Sphingomicrobium</taxon>
    </lineage>
</organism>
<evidence type="ECO:0000313" key="4">
    <source>
        <dbReference type="Proteomes" id="UP001155128"/>
    </source>
</evidence>
<feature type="chain" id="PRO_5040953860" evidence="2">
    <location>
        <begin position="24"/>
        <end position="257"/>
    </location>
</feature>
<reference evidence="3" key="1">
    <citation type="submission" date="2022-06" db="EMBL/GenBank/DDBJ databases">
        <title>Sphingomicrobium sedimins sp. nov., a marine bacterium isolated from tidal flat.</title>
        <authorList>
            <person name="Kim C.-H."/>
            <person name="Yoo Y."/>
            <person name="Kim J.-J."/>
        </authorList>
    </citation>
    <scope>NUCLEOTIDE SEQUENCE</scope>
    <source>
        <strain evidence="3">GRR-S6-50</strain>
    </source>
</reference>
<evidence type="ECO:0000256" key="2">
    <source>
        <dbReference type="SAM" id="SignalP"/>
    </source>
</evidence>